<proteinExistence type="predicted"/>
<name>A0ACD5XVT7_AVESA</name>
<protein>
    <submittedName>
        <fullName evidence="1">Uncharacterized protein</fullName>
    </submittedName>
</protein>
<reference evidence="1" key="2">
    <citation type="submission" date="2025-09" db="UniProtKB">
        <authorList>
            <consortium name="EnsemblPlants"/>
        </authorList>
    </citation>
    <scope>IDENTIFICATION</scope>
</reference>
<sequence>MGIGSSALLALRRQSEDESVVNLVVSSPAPEAPGVSASHAGSRTSPIEVEDLDDEVHDVPASEVSPLRRSQRTRRPAVPVVDEQLRAPRQGYKRRRVAAVPDISQEAGEGSSLQVPPKEPIFICLVCWDNMDEPATTICGHIFCMKCIKQVIQAQNKCPTCRKRLKMSNFHRIYLPDIAD</sequence>
<reference evidence="1" key="1">
    <citation type="submission" date="2021-05" db="EMBL/GenBank/DDBJ databases">
        <authorList>
            <person name="Scholz U."/>
            <person name="Mascher M."/>
            <person name="Fiebig A."/>
        </authorList>
    </citation>
    <scope>NUCLEOTIDE SEQUENCE [LARGE SCALE GENOMIC DNA]</scope>
</reference>
<evidence type="ECO:0000313" key="1">
    <source>
        <dbReference type="EnsemblPlants" id="AVESA.00010b.r2.5AG0861720.1.CDS"/>
    </source>
</evidence>
<dbReference type="EnsemblPlants" id="AVESA.00010b.r2.5AG0861720.1">
    <property type="protein sequence ID" value="AVESA.00010b.r2.5AG0861720.1.CDS"/>
    <property type="gene ID" value="AVESA.00010b.r2.5AG0861720"/>
</dbReference>
<dbReference type="Proteomes" id="UP001732700">
    <property type="component" value="Chromosome 5A"/>
</dbReference>
<accession>A0ACD5XVT7</accession>
<organism evidence="1 2">
    <name type="scientific">Avena sativa</name>
    <name type="common">Oat</name>
    <dbReference type="NCBI Taxonomy" id="4498"/>
    <lineage>
        <taxon>Eukaryota</taxon>
        <taxon>Viridiplantae</taxon>
        <taxon>Streptophyta</taxon>
        <taxon>Embryophyta</taxon>
        <taxon>Tracheophyta</taxon>
        <taxon>Spermatophyta</taxon>
        <taxon>Magnoliopsida</taxon>
        <taxon>Liliopsida</taxon>
        <taxon>Poales</taxon>
        <taxon>Poaceae</taxon>
        <taxon>BOP clade</taxon>
        <taxon>Pooideae</taxon>
        <taxon>Poodae</taxon>
        <taxon>Poeae</taxon>
        <taxon>Poeae Chloroplast Group 1 (Aveneae type)</taxon>
        <taxon>Aveninae</taxon>
        <taxon>Avena</taxon>
    </lineage>
</organism>
<evidence type="ECO:0000313" key="2">
    <source>
        <dbReference type="Proteomes" id="UP001732700"/>
    </source>
</evidence>
<keyword evidence="2" id="KW-1185">Reference proteome</keyword>